<dbReference type="EMBL" id="KI669564">
    <property type="protein sequence ID" value="ETN20826.1"/>
    <property type="molecule type" value="Genomic_DNA"/>
</dbReference>
<evidence type="ECO:0000313" key="2">
    <source>
        <dbReference type="Proteomes" id="UP000018817"/>
    </source>
</evidence>
<proteinExistence type="predicted"/>
<evidence type="ECO:0000313" key="1">
    <source>
        <dbReference type="EMBL" id="ETN20826.1"/>
    </source>
</evidence>
<dbReference type="VEuPathDB" id="FungiDB:PPTG_21376"/>
<reference evidence="1 2" key="2">
    <citation type="submission" date="2013-11" db="EMBL/GenBank/DDBJ databases">
        <title>The Genome Sequence of Phytophthora parasitica INRA-310.</title>
        <authorList>
            <consortium name="The Broad Institute Genomics Platform"/>
            <person name="Russ C."/>
            <person name="Tyler B."/>
            <person name="Panabieres F."/>
            <person name="Shan W."/>
            <person name="Tripathy S."/>
            <person name="Grunwald N."/>
            <person name="Machado M."/>
            <person name="Johnson C.S."/>
            <person name="Arredondo F."/>
            <person name="Hong C."/>
            <person name="Coffey M."/>
            <person name="Young S.K."/>
            <person name="Zeng Q."/>
            <person name="Gargeya S."/>
            <person name="Fitzgerald M."/>
            <person name="Abouelleil A."/>
            <person name="Alvarado L."/>
            <person name="Chapman S.B."/>
            <person name="Gainer-Dewar J."/>
            <person name="Goldberg J."/>
            <person name="Griggs A."/>
            <person name="Gujja S."/>
            <person name="Hansen M."/>
            <person name="Howarth C."/>
            <person name="Imamovic A."/>
            <person name="Ireland A."/>
            <person name="Larimer J."/>
            <person name="McCowan C."/>
            <person name="Murphy C."/>
            <person name="Pearson M."/>
            <person name="Poon T.W."/>
            <person name="Priest M."/>
            <person name="Roberts A."/>
            <person name="Saif S."/>
            <person name="Shea T."/>
            <person name="Sykes S."/>
            <person name="Wortman J."/>
            <person name="Nusbaum C."/>
            <person name="Birren B."/>
        </authorList>
    </citation>
    <scope>NUCLEOTIDE SEQUENCE [LARGE SCALE GENOMIC DNA]</scope>
    <source>
        <strain evidence="1 2">INRA-310</strain>
    </source>
</reference>
<dbReference type="RefSeq" id="XP_008894878.1">
    <property type="nucleotide sequence ID" value="XM_008896630.1"/>
</dbReference>
<protein>
    <submittedName>
        <fullName evidence="1">Uncharacterized protein</fullName>
    </submittedName>
</protein>
<dbReference type="AlphaFoldDB" id="W2R6G9"/>
<accession>W2R6G9</accession>
<dbReference type="OrthoDB" id="661927at2759"/>
<sequence>MTDSGKCAFVLDIELVYNTDGSATMCQRRVSHGSIWRYDPY</sequence>
<organism evidence="1 2">
    <name type="scientific">Phytophthora nicotianae (strain INRA-310)</name>
    <name type="common">Phytophthora parasitica</name>
    <dbReference type="NCBI Taxonomy" id="761204"/>
    <lineage>
        <taxon>Eukaryota</taxon>
        <taxon>Sar</taxon>
        <taxon>Stramenopiles</taxon>
        <taxon>Oomycota</taxon>
        <taxon>Peronosporomycetes</taxon>
        <taxon>Peronosporales</taxon>
        <taxon>Peronosporaceae</taxon>
        <taxon>Phytophthora</taxon>
    </lineage>
</organism>
<reference evidence="2" key="1">
    <citation type="submission" date="2011-12" db="EMBL/GenBank/DDBJ databases">
        <authorList>
            <consortium name="The Broad Institute Genome Sequencing Platform"/>
            <person name="Russ C."/>
            <person name="Tyler B."/>
            <person name="Panabieres F."/>
            <person name="Shan W."/>
            <person name="Tripathy S."/>
            <person name="Grunwald N."/>
            <person name="Machado M."/>
            <person name="Young S.K."/>
            <person name="Zeng Q."/>
            <person name="Gargeya S."/>
            <person name="Fitzgerald M."/>
            <person name="Haas B."/>
            <person name="Abouelleil A."/>
            <person name="Alvarado L."/>
            <person name="Arachchi H.M."/>
            <person name="Berlin A."/>
            <person name="Chapman S.B."/>
            <person name="Gearin G."/>
            <person name="Goldberg J."/>
            <person name="Griggs A."/>
            <person name="Gujja S."/>
            <person name="Hansen M."/>
            <person name="Heiman D."/>
            <person name="Howarth C."/>
            <person name="Larimer J."/>
            <person name="Lui A."/>
            <person name="MacDonald P.J.P."/>
            <person name="McCowen C."/>
            <person name="Montmayeur A."/>
            <person name="Murphy C."/>
            <person name="Neiman D."/>
            <person name="Pearson M."/>
            <person name="Priest M."/>
            <person name="Roberts A."/>
            <person name="Saif S."/>
            <person name="Shea T."/>
            <person name="Sisk P."/>
            <person name="Stolte C."/>
            <person name="Sykes S."/>
            <person name="Wortman J."/>
            <person name="Nusbaum C."/>
            <person name="Birren B."/>
        </authorList>
    </citation>
    <scope>NUCLEOTIDE SEQUENCE [LARGE SCALE GENOMIC DNA]</scope>
    <source>
        <strain evidence="2">INRA-310</strain>
    </source>
</reference>
<dbReference type="GeneID" id="20189975"/>
<gene>
    <name evidence="1" type="ORF">PPTG_21376</name>
</gene>
<name>W2R6G9_PHYN3</name>
<dbReference type="Proteomes" id="UP000018817">
    <property type="component" value="Unassembled WGS sequence"/>
</dbReference>